<evidence type="ECO:0000256" key="3">
    <source>
        <dbReference type="SAM" id="MobiDB-lite"/>
    </source>
</evidence>
<evidence type="ECO:0000259" key="4">
    <source>
        <dbReference type="SMART" id="SM01141"/>
    </source>
</evidence>
<dbReference type="InterPro" id="IPR019147">
    <property type="entry name" value="SWAP_N_domain"/>
</dbReference>
<dbReference type="GO" id="GO:0006397">
    <property type="term" value="P:mRNA processing"/>
    <property type="evidence" value="ECO:0007669"/>
    <property type="project" value="UniProtKB-KW"/>
</dbReference>
<dbReference type="Proteomes" id="UP000708208">
    <property type="component" value="Unassembled WGS sequence"/>
</dbReference>
<dbReference type="OrthoDB" id="10070965at2759"/>
<feature type="domain" description="Suppressor of white apricot N-terminal" evidence="4">
    <location>
        <begin position="39"/>
        <end position="177"/>
    </location>
</feature>
<feature type="compositionally biased region" description="Basic and acidic residues" evidence="3">
    <location>
        <begin position="307"/>
        <end position="318"/>
    </location>
</feature>
<comment type="caution">
    <text evidence="5">The sequence shown here is derived from an EMBL/GenBank/DDBJ whole genome shotgun (WGS) entry which is preliminary data.</text>
</comment>
<feature type="compositionally biased region" description="Basic residues" evidence="3">
    <location>
        <begin position="426"/>
        <end position="493"/>
    </location>
</feature>
<feature type="compositionally biased region" description="Basic and acidic residues" evidence="3">
    <location>
        <begin position="675"/>
        <end position="705"/>
    </location>
</feature>
<evidence type="ECO:0000256" key="1">
    <source>
        <dbReference type="ARBA" id="ARBA00022664"/>
    </source>
</evidence>
<feature type="compositionally biased region" description="Low complexity" evidence="3">
    <location>
        <begin position="642"/>
        <end position="656"/>
    </location>
</feature>
<dbReference type="AlphaFoldDB" id="A0A8J2KAC7"/>
<feature type="compositionally biased region" description="Basic residues" evidence="3">
    <location>
        <begin position="366"/>
        <end position="389"/>
    </location>
</feature>
<feature type="compositionally biased region" description="Low complexity" evidence="3">
    <location>
        <begin position="539"/>
        <end position="549"/>
    </location>
</feature>
<feature type="compositionally biased region" description="Basic residues" evidence="3">
    <location>
        <begin position="706"/>
        <end position="718"/>
    </location>
</feature>
<evidence type="ECO:0000313" key="5">
    <source>
        <dbReference type="EMBL" id="CAG7732412.1"/>
    </source>
</evidence>
<accession>A0A8J2KAC7</accession>
<feature type="region of interest" description="Disordered" evidence="3">
    <location>
        <begin position="292"/>
        <end position="749"/>
    </location>
</feature>
<feature type="compositionally biased region" description="Low complexity" evidence="3">
    <location>
        <begin position="603"/>
        <end position="622"/>
    </location>
</feature>
<evidence type="ECO:0000313" key="6">
    <source>
        <dbReference type="Proteomes" id="UP000708208"/>
    </source>
</evidence>
<keyword evidence="2" id="KW-0508">mRNA splicing</keyword>
<feature type="compositionally biased region" description="Basic residues" evidence="3">
    <location>
        <begin position="501"/>
        <end position="520"/>
    </location>
</feature>
<dbReference type="EMBL" id="CAJVCH010230800">
    <property type="protein sequence ID" value="CAG7732412.1"/>
    <property type="molecule type" value="Genomic_DNA"/>
</dbReference>
<feature type="compositionally biased region" description="Basic and acidic residues" evidence="3">
    <location>
        <begin position="391"/>
        <end position="401"/>
    </location>
</feature>
<feature type="compositionally biased region" description="Basic and acidic residues" evidence="3">
    <location>
        <begin position="589"/>
        <end position="601"/>
    </location>
</feature>
<feature type="region of interest" description="Disordered" evidence="3">
    <location>
        <begin position="260"/>
        <end position="280"/>
    </location>
</feature>
<dbReference type="Pfam" id="PF09750">
    <property type="entry name" value="DRY_EERY"/>
    <property type="match status" value="1"/>
</dbReference>
<feature type="compositionally biased region" description="Low complexity" evidence="3">
    <location>
        <begin position="565"/>
        <end position="579"/>
    </location>
</feature>
<keyword evidence="6" id="KW-1185">Reference proteome</keyword>
<dbReference type="PANTHER" id="PTHR13161">
    <property type="entry name" value="SPLICING FACTOR SUPPRESSOR OF WHITE APRICOT"/>
    <property type="match status" value="1"/>
</dbReference>
<protein>
    <recommendedName>
        <fullName evidence="4">Suppressor of white apricot N-terminal domain-containing protein</fullName>
    </recommendedName>
</protein>
<dbReference type="SMART" id="SM01141">
    <property type="entry name" value="DRY_EERY"/>
    <property type="match status" value="1"/>
</dbReference>
<reference evidence="5" key="1">
    <citation type="submission" date="2021-06" db="EMBL/GenBank/DDBJ databases">
        <authorList>
            <person name="Hodson N. C."/>
            <person name="Mongue J. A."/>
            <person name="Jaron S. K."/>
        </authorList>
    </citation>
    <scope>NUCLEOTIDE SEQUENCE</scope>
</reference>
<dbReference type="InterPro" id="IPR040397">
    <property type="entry name" value="SWAP"/>
</dbReference>
<evidence type="ECO:0000256" key="2">
    <source>
        <dbReference type="ARBA" id="ARBA00023187"/>
    </source>
</evidence>
<name>A0A8J2KAC7_9HEXA</name>
<gene>
    <name evidence="5" type="ORF">AFUS01_LOCUS20931</name>
</gene>
<feature type="compositionally biased region" description="Low complexity" evidence="3">
    <location>
        <begin position="319"/>
        <end position="328"/>
    </location>
</feature>
<keyword evidence="1" id="KW-0507">mRNA processing</keyword>
<sequence length="749" mass="85208">MWHEARKHEKKLRVLIVDYRRRAERRREYYEKFKADPAQFMQVHGRPCKIYMDPQVTSAADNCMMPWQGNAENMIDRFDARAHLDRIPDTTSSDAGDVSEVTGGKEEEAALNYERYRILIQNDLAGISEDKFLHQIYVEEQFGTPTPVLTHGSKGTVEPGKGKAPKAAIGYTYEDSTPTGTTMTAAVTKTGSALGAPSEAGEEESDEDIDFDLLVNVKDLNLAQQAELNNGGVKYGMSAGDFMRYLNADLEEKEQMRLAKLQEEEKQTMSGRKARRERRAYKDRIIMRKGYVSPPSYAARTNTSPTGEKRRSTSRSESRSISPSPEKITYITSFGGNETDDEKKRSKAGDVIFGPVLPPDGLPLAKKWRKRRSLSKSPRRRFLRSRSRSWGRNDREYRSNNDRNSGGGSRRRRSSSSSDRSSFKTKSSRRKSSASRTKINKSRSRSRSHSRRGRSRDRRHSRNRPKSRSKSRRSSYSRSRSRNRGRNRRKSHSRSHDRNRSRNKHSRRSSRRRSRRRSSSSRRDRSGSRSRSSRKRKSYSSSSSSSSRSPARRVSIDTIGKKNNDSNTSTSLGNNNGDSVKLPSPPVKRYYDKAKAAHEQENSDASARSSDSSDSERNSASATNRNEKFNSSNHSVPSGKPSVSASSKGGTSSSAKLTPQERLKRRMQLALNRQLKADKEAEKSRIEKQVQERLEREESLRELSIKYRRREREKRHRNQALASDSSKSSASSRSHSRSRSRSGSPCLEF</sequence>
<feature type="compositionally biased region" description="Low complexity" evidence="3">
    <location>
        <begin position="723"/>
        <end position="733"/>
    </location>
</feature>
<organism evidence="5 6">
    <name type="scientific">Allacma fusca</name>
    <dbReference type="NCBI Taxonomy" id="39272"/>
    <lineage>
        <taxon>Eukaryota</taxon>
        <taxon>Metazoa</taxon>
        <taxon>Ecdysozoa</taxon>
        <taxon>Arthropoda</taxon>
        <taxon>Hexapoda</taxon>
        <taxon>Collembola</taxon>
        <taxon>Symphypleona</taxon>
        <taxon>Sminthuridae</taxon>
        <taxon>Allacma</taxon>
    </lineage>
</organism>
<proteinExistence type="predicted"/>
<dbReference type="PANTHER" id="PTHR13161:SF4">
    <property type="entry name" value="CLK4-ASSOCIATING SERINE_ARGININE RICH PROTEIN"/>
    <property type="match status" value="1"/>
</dbReference>
<dbReference type="GO" id="GO:0008380">
    <property type="term" value="P:RNA splicing"/>
    <property type="evidence" value="ECO:0007669"/>
    <property type="project" value="UniProtKB-KW"/>
</dbReference>